<evidence type="ECO:0000313" key="2">
    <source>
        <dbReference type="Proteomes" id="UP000031938"/>
    </source>
</evidence>
<dbReference type="Proteomes" id="UP000031938">
    <property type="component" value="Unassembled WGS sequence"/>
</dbReference>
<organism evidence="1 2">
    <name type="scientific">Jeotgalibacillus soli</name>
    <dbReference type="NCBI Taxonomy" id="889306"/>
    <lineage>
        <taxon>Bacteria</taxon>
        <taxon>Bacillati</taxon>
        <taxon>Bacillota</taxon>
        <taxon>Bacilli</taxon>
        <taxon>Bacillales</taxon>
        <taxon>Caryophanaceae</taxon>
        <taxon>Jeotgalibacillus</taxon>
    </lineage>
</organism>
<proteinExistence type="predicted"/>
<comment type="caution">
    <text evidence="1">The sequence shown here is derived from an EMBL/GenBank/DDBJ whole genome shotgun (WGS) entry which is preliminary data.</text>
</comment>
<name>A0A0C2R0Y6_9BACL</name>
<gene>
    <name evidence="1" type="ORF">KP78_37890</name>
</gene>
<dbReference type="EMBL" id="JXRP01000020">
    <property type="protein sequence ID" value="KIL43965.1"/>
    <property type="molecule type" value="Genomic_DNA"/>
</dbReference>
<keyword evidence="2" id="KW-1185">Reference proteome</keyword>
<sequence length="38" mass="4395">MKIHIISGLGSGKSFIREKTAELITIKNYNHNDIFLEY</sequence>
<reference evidence="1 2" key="1">
    <citation type="submission" date="2015-01" db="EMBL/GenBank/DDBJ databases">
        <title>Genome sequencing of Jeotgalibacillus soli.</title>
        <authorList>
            <person name="Goh K.M."/>
            <person name="Chan K.-G."/>
            <person name="Yaakop A.S."/>
            <person name="Ee R."/>
            <person name="Gan H.M."/>
            <person name="Chan C.S."/>
        </authorList>
    </citation>
    <scope>NUCLEOTIDE SEQUENCE [LARGE SCALE GENOMIC DNA]</scope>
    <source>
        <strain evidence="1 2">P9</strain>
    </source>
</reference>
<evidence type="ECO:0000313" key="1">
    <source>
        <dbReference type="EMBL" id="KIL43965.1"/>
    </source>
</evidence>
<protein>
    <submittedName>
        <fullName evidence="1">Uncharacterized protein</fullName>
    </submittedName>
</protein>
<dbReference type="PATRIC" id="fig|889306.3.peg.3805"/>
<accession>A0A0C2R0Y6</accession>
<dbReference type="AlphaFoldDB" id="A0A0C2R0Y6"/>